<evidence type="ECO:0000313" key="2">
    <source>
        <dbReference type="Proteomes" id="UP001597380"/>
    </source>
</evidence>
<keyword evidence="2" id="KW-1185">Reference proteome</keyword>
<dbReference type="PROSITE" id="PS51257">
    <property type="entry name" value="PROKAR_LIPOPROTEIN"/>
    <property type="match status" value="1"/>
</dbReference>
<evidence type="ECO:0000313" key="1">
    <source>
        <dbReference type="EMBL" id="MFD2095167.1"/>
    </source>
</evidence>
<proteinExistence type="predicted"/>
<dbReference type="RefSeq" id="WP_345338327.1">
    <property type="nucleotide sequence ID" value="NZ_BAABLI010000005.1"/>
</dbReference>
<accession>A0ABW4XI32</accession>
<name>A0ABW4XI32_9GAMM</name>
<organism evidence="1 2">
    <name type="scientific">Corallincola platygyrae</name>
    <dbReference type="NCBI Taxonomy" id="1193278"/>
    <lineage>
        <taxon>Bacteria</taxon>
        <taxon>Pseudomonadati</taxon>
        <taxon>Pseudomonadota</taxon>
        <taxon>Gammaproteobacteria</taxon>
        <taxon>Alteromonadales</taxon>
        <taxon>Psychromonadaceae</taxon>
        <taxon>Corallincola</taxon>
    </lineage>
</organism>
<evidence type="ECO:0008006" key="3">
    <source>
        <dbReference type="Google" id="ProtNLM"/>
    </source>
</evidence>
<dbReference type="Proteomes" id="UP001597380">
    <property type="component" value="Unassembled WGS sequence"/>
</dbReference>
<sequence length="86" mass="9400">MRLILASFVGLALAGCGEKAEEAPYQQACSDPRPQICTMDYNPVDGYLDTGEWKSFSNACNACSHPQVLGYKEPDENSQMQKVSPP</sequence>
<dbReference type="EMBL" id="JBHUHT010000008">
    <property type="protein sequence ID" value="MFD2095167.1"/>
    <property type="molecule type" value="Genomic_DNA"/>
</dbReference>
<reference evidence="2" key="1">
    <citation type="journal article" date="2019" name="Int. J. Syst. Evol. Microbiol.">
        <title>The Global Catalogue of Microorganisms (GCM) 10K type strain sequencing project: providing services to taxonomists for standard genome sequencing and annotation.</title>
        <authorList>
            <consortium name="The Broad Institute Genomics Platform"/>
            <consortium name="The Broad Institute Genome Sequencing Center for Infectious Disease"/>
            <person name="Wu L."/>
            <person name="Ma J."/>
        </authorList>
    </citation>
    <scope>NUCLEOTIDE SEQUENCE [LARGE SCALE GENOMIC DNA]</scope>
    <source>
        <strain evidence="2">CGMCC 1.10992</strain>
    </source>
</reference>
<protein>
    <recommendedName>
        <fullName evidence="3">Lipoprotein</fullName>
    </recommendedName>
</protein>
<comment type="caution">
    <text evidence="1">The sequence shown here is derived from an EMBL/GenBank/DDBJ whole genome shotgun (WGS) entry which is preliminary data.</text>
</comment>
<gene>
    <name evidence="1" type="ORF">ACFSJ3_04160</name>
</gene>